<gene>
    <name evidence="2" type="ORF">DW780_00970</name>
</gene>
<reference evidence="2 3" key="1">
    <citation type="submission" date="2018-08" db="EMBL/GenBank/DDBJ databases">
        <title>A genome reference for cultivated species of the human gut microbiota.</title>
        <authorList>
            <person name="Zou Y."/>
            <person name="Xue W."/>
            <person name="Luo G."/>
        </authorList>
    </citation>
    <scope>NUCLEOTIDE SEQUENCE [LARGE SCALE GENOMIC DNA]</scope>
    <source>
        <strain evidence="2 3">AM30-26</strain>
    </source>
</reference>
<proteinExistence type="predicted"/>
<feature type="domain" description="Terminase ATPase subunit N-terminal" evidence="1">
    <location>
        <begin position="12"/>
        <end position="55"/>
    </location>
</feature>
<evidence type="ECO:0000313" key="2">
    <source>
        <dbReference type="EMBL" id="RHD91605.1"/>
    </source>
</evidence>
<sequence length="153" mass="18005">MTGMARTEHKSKETAKALYLKGVPVERILELTAVARQTLSRWINQEGWKELKACYGMTREEITQKILSIVNDAIENPDEYLKRKKIADDLVKLAAAIEKMDKSTNIIHYVEAFIRFEDWLMEHRKEYPELPDEVVMILHRLHDDFISPFFIKK</sequence>
<dbReference type="AlphaFoldDB" id="A0A414HUY9"/>
<accession>A0A414HUY9</accession>
<protein>
    <recommendedName>
        <fullName evidence="1">Terminase ATPase subunit N-terminal domain-containing protein</fullName>
    </recommendedName>
</protein>
<dbReference type="InterPro" id="IPR010332">
    <property type="entry name" value="ATPase_terminase-su_N"/>
</dbReference>
<name>A0A414HUY9_BACT4</name>
<evidence type="ECO:0000313" key="3">
    <source>
        <dbReference type="Proteomes" id="UP000284785"/>
    </source>
</evidence>
<organism evidence="2 3">
    <name type="scientific">Bacteroides thetaiotaomicron</name>
    <dbReference type="NCBI Taxonomy" id="818"/>
    <lineage>
        <taxon>Bacteria</taxon>
        <taxon>Pseudomonadati</taxon>
        <taxon>Bacteroidota</taxon>
        <taxon>Bacteroidia</taxon>
        <taxon>Bacteroidales</taxon>
        <taxon>Bacteroidaceae</taxon>
        <taxon>Bacteroides</taxon>
    </lineage>
</organism>
<dbReference type="Proteomes" id="UP000284785">
    <property type="component" value="Unassembled WGS sequence"/>
</dbReference>
<comment type="caution">
    <text evidence="2">The sequence shown here is derived from an EMBL/GenBank/DDBJ whole genome shotgun (WGS) entry which is preliminary data.</text>
</comment>
<evidence type="ECO:0000259" key="1">
    <source>
        <dbReference type="Pfam" id="PF06056"/>
    </source>
</evidence>
<dbReference type="EMBL" id="QSJP01000001">
    <property type="protein sequence ID" value="RHD91605.1"/>
    <property type="molecule type" value="Genomic_DNA"/>
</dbReference>
<dbReference type="Pfam" id="PF06056">
    <property type="entry name" value="Terminase_5"/>
    <property type="match status" value="1"/>
</dbReference>